<dbReference type="EMBL" id="UYRU01068085">
    <property type="protein sequence ID" value="VDN17320.1"/>
    <property type="molecule type" value="Genomic_DNA"/>
</dbReference>
<organism evidence="2 3">
    <name type="scientific">Dibothriocephalus latus</name>
    <name type="common">Fish tapeworm</name>
    <name type="synonym">Diphyllobothrium latum</name>
    <dbReference type="NCBI Taxonomy" id="60516"/>
    <lineage>
        <taxon>Eukaryota</taxon>
        <taxon>Metazoa</taxon>
        <taxon>Spiralia</taxon>
        <taxon>Lophotrochozoa</taxon>
        <taxon>Platyhelminthes</taxon>
        <taxon>Cestoda</taxon>
        <taxon>Eucestoda</taxon>
        <taxon>Diphyllobothriidea</taxon>
        <taxon>Diphyllobothriidae</taxon>
        <taxon>Dibothriocephalus</taxon>
    </lineage>
</organism>
<evidence type="ECO:0000313" key="2">
    <source>
        <dbReference type="EMBL" id="VDN17320.1"/>
    </source>
</evidence>
<feature type="region of interest" description="Disordered" evidence="1">
    <location>
        <begin position="1"/>
        <end position="35"/>
    </location>
</feature>
<reference evidence="2 3" key="1">
    <citation type="submission" date="2018-11" db="EMBL/GenBank/DDBJ databases">
        <authorList>
            <consortium name="Pathogen Informatics"/>
        </authorList>
    </citation>
    <scope>NUCLEOTIDE SEQUENCE [LARGE SCALE GENOMIC DNA]</scope>
</reference>
<evidence type="ECO:0000256" key="1">
    <source>
        <dbReference type="SAM" id="MobiDB-lite"/>
    </source>
</evidence>
<evidence type="ECO:0000313" key="3">
    <source>
        <dbReference type="Proteomes" id="UP000281553"/>
    </source>
</evidence>
<sequence>MTRSSIKGSGVLGNGGRNLKRGNVHQNQSLEKGKKKLEPVCETPYCAEARRAVADGEEEKVDDDGLGVKGCLNTEFLW</sequence>
<name>A0A3P7LVM2_DIBLA</name>
<keyword evidence="3" id="KW-1185">Reference proteome</keyword>
<dbReference type="AlphaFoldDB" id="A0A3P7LVM2"/>
<proteinExistence type="predicted"/>
<protein>
    <submittedName>
        <fullName evidence="2">Uncharacterized protein</fullName>
    </submittedName>
</protein>
<accession>A0A3P7LVM2</accession>
<gene>
    <name evidence="2" type="ORF">DILT_LOCUS12899</name>
</gene>
<dbReference type="Proteomes" id="UP000281553">
    <property type="component" value="Unassembled WGS sequence"/>
</dbReference>